<dbReference type="AlphaFoldDB" id="A0A1Y2BUU1"/>
<keyword evidence="4" id="KW-1185">Reference proteome</keyword>
<dbReference type="OrthoDB" id="3265at2759"/>
<evidence type="ECO:0000313" key="3">
    <source>
        <dbReference type="EMBL" id="ORY38530.1"/>
    </source>
</evidence>
<dbReference type="PANTHER" id="PTHR46830:SF2">
    <property type="entry name" value="ALPHA-1,4-N-ACETYLGLUCOSAMINYLTRANSFERASE"/>
    <property type="match status" value="1"/>
</dbReference>
<reference evidence="3 4" key="1">
    <citation type="submission" date="2016-07" db="EMBL/GenBank/DDBJ databases">
        <title>Pervasive Adenine N6-methylation of Active Genes in Fungi.</title>
        <authorList>
            <consortium name="DOE Joint Genome Institute"/>
            <person name="Mondo S.J."/>
            <person name="Dannebaum R.O."/>
            <person name="Kuo R.C."/>
            <person name="Labutti K."/>
            <person name="Haridas S."/>
            <person name="Kuo A."/>
            <person name="Salamov A."/>
            <person name="Ahrendt S.R."/>
            <person name="Lipzen A."/>
            <person name="Sullivan W."/>
            <person name="Andreopoulos W.B."/>
            <person name="Clum A."/>
            <person name="Lindquist E."/>
            <person name="Daum C."/>
            <person name="Ramamoorthy G.K."/>
            <person name="Gryganskyi A."/>
            <person name="Culley D."/>
            <person name="Magnuson J.K."/>
            <person name="James T.Y."/>
            <person name="O'Malley M.A."/>
            <person name="Stajich J.E."/>
            <person name="Spatafora J.W."/>
            <person name="Visel A."/>
            <person name="Grigoriev I.V."/>
        </authorList>
    </citation>
    <scope>NUCLEOTIDE SEQUENCE [LARGE SCALE GENOMIC DNA]</scope>
    <source>
        <strain evidence="3 4">JEL800</strain>
    </source>
</reference>
<proteinExistence type="inferred from homology"/>
<evidence type="ECO:0008006" key="5">
    <source>
        <dbReference type="Google" id="ProtNLM"/>
    </source>
</evidence>
<evidence type="ECO:0000313" key="4">
    <source>
        <dbReference type="Proteomes" id="UP000193642"/>
    </source>
</evidence>
<dbReference type="InterPro" id="IPR007577">
    <property type="entry name" value="GlycoTrfase_DXD_sugar-bd_CS"/>
</dbReference>
<name>A0A1Y2BUU1_9FUNG</name>
<protein>
    <recommendedName>
        <fullName evidence="5">Nucleotide-diphospho-sugar transferase</fullName>
    </recommendedName>
</protein>
<dbReference type="InterPro" id="IPR029044">
    <property type="entry name" value="Nucleotide-diphossugar_trans"/>
</dbReference>
<feature type="chain" id="PRO_5011988188" description="Nucleotide-diphospho-sugar transferase" evidence="2">
    <location>
        <begin position="28"/>
        <end position="393"/>
    </location>
</feature>
<dbReference type="STRING" id="329046.A0A1Y2BUU1"/>
<accession>A0A1Y2BUU1</accession>
<dbReference type="SUPFAM" id="SSF53448">
    <property type="entry name" value="Nucleotide-diphospho-sugar transferases"/>
    <property type="match status" value="1"/>
</dbReference>
<feature type="signal peptide" evidence="2">
    <location>
        <begin position="1"/>
        <end position="27"/>
    </location>
</feature>
<dbReference type="PANTHER" id="PTHR46830">
    <property type="entry name" value="TRANSFERASE, PUTATIVE-RELATED"/>
    <property type="match status" value="1"/>
</dbReference>
<dbReference type="EMBL" id="MCGO01000043">
    <property type="protein sequence ID" value="ORY38530.1"/>
    <property type="molecule type" value="Genomic_DNA"/>
</dbReference>
<keyword evidence="2" id="KW-0732">Signal</keyword>
<gene>
    <name evidence="3" type="ORF">BCR33DRAFT_424786</name>
</gene>
<sequence length="393" mass="45667">MARSFTILLSIVLTFVVTLVVVNLTQTAPLHQFSQSKAVHVPPPSKSAIHPNDKEALIAAGCFVDPTTYKPEVKINSPLPDSSFEAWERIDNTCAAVTPEHLKGCPIPNAYHGVFGDGMEFKFHHYVSLKSVHDIMQPFGMYIHGFDFPMKNELFQKAIKEFNLILVPSRRANKVFHIDIKVKEHESDVLRMEIMNVYGGIYADFDVFWLKPLHNLPRFDKSNPLPEPKPPKKSLLSGEYETVLGEEEPDIGVGNGILINKRCARFMFDWYKFYVMFRDEEWREHSVLLPHTLWKTTYQPGGHLGQQLHVELDTLQKPDWAHRDWVHTKEGFKNWDWTKNYACHLWYRAYGKKHTFETIKTADDPIGRMARYILWGDKTKGFENNNDYFNIWN</sequence>
<evidence type="ECO:0000256" key="2">
    <source>
        <dbReference type="SAM" id="SignalP"/>
    </source>
</evidence>
<evidence type="ECO:0000256" key="1">
    <source>
        <dbReference type="ARBA" id="ARBA00009003"/>
    </source>
</evidence>
<comment type="similarity">
    <text evidence="1">Belongs to the glycosyltransferase 32 family.</text>
</comment>
<organism evidence="3 4">
    <name type="scientific">Rhizoclosmatium globosum</name>
    <dbReference type="NCBI Taxonomy" id="329046"/>
    <lineage>
        <taxon>Eukaryota</taxon>
        <taxon>Fungi</taxon>
        <taxon>Fungi incertae sedis</taxon>
        <taxon>Chytridiomycota</taxon>
        <taxon>Chytridiomycota incertae sedis</taxon>
        <taxon>Chytridiomycetes</taxon>
        <taxon>Chytridiales</taxon>
        <taxon>Chytriomycetaceae</taxon>
        <taxon>Rhizoclosmatium</taxon>
    </lineage>
</organism>
<dbReference type="Gene3D" id="3.90.550.20">
    <property type="match status" value="1"/>
</dbReference>
<comment type="caution">
    <text evidence="3">The sequence shown here is derived from an EMBL/GenBank/DDBJ whole genome shotgun (WGS) entry which is preliminary data.</text>
</comment>
<dbReference type="Proteomes" id="UP000193642">
    <property type="component" value="Unassembled WGS sequence"/>
</dbReference>
<dbReference type="Pfam" id="PF04488">
    <property type="entry name" value="Gly_transf_sug"/>
    <property type="match status" value="1"/>
</dbReference>